<dbReference type="PANTHER" id="PTHR38774:SF1">
    <property type="entry name" value="CYTOPLASMIC PROTEIN"/>
    <property type="match status" value="1"/>
</dbReference>
<evidence type="ECO:0000313" key="1">
    <source>
        <dbReference type="EMBL" id="GAA4882103.1"/>
    </source>
</evidence>
<comment type="caution">
    <text evidence="1">The sequence shown here is derived from an EMBL/GenBank/DDBJ whole genome shotgun (WGS) entry which is preliminary data.</text>
</comment>
<proteinExistence type="predicted"/>
<dbReference type="Proteomes" id="UP001499988">
    <property type="component" value="Unassembled WGS sequence"/>
</dbReference>
<reference evidence="2" key="1">
    <citation type="journal article" date="2019" name="Int. J. Syst. Evol. Microbiol.">
        <title>The Global Catalogue of Microorganisms (GCM) 10K type strain sequencing project: providing services to taxonomists for standard genome sequencing and annotation.</title>
        <authorList>
            <consortium name="The Broad Institute Genomics Platform"/>
            <consortium name="The Broad Institute Genome Sequencing Center for Infectious Disease"/>
            <person name="Wu L."/>
            <person name="Ma J."/>
        </authorList>
    </citation>
    <scope>NUCLEOTIDE SEQUENCE [LARGE SCALE GENOMIC DNA]</scope>
    <source>
        <strain evidence="2">JCM 18401</strain>
    </source>
</reference>
<protein>
    <recommendedName>
        <fullName evidence="3">DUF1249 domain-containing protein</fullName>
    </recommendedName>
</protein>
<evidence type="ECO:0000313" key="2">
    <source>
        <dbReference type="Proteomes" id="UP001499988"/>
    </source>
</evidence>
<dbReference type="EMBL" id="BAABJZ010000022">
    <property type="protein sequence ID" value="GAA4882103.1"/>
    <property type="molecule type" value="Genomic_DNA"/>
</dbReference>
<keyword evidence="2" id="KW-1185">Reference proteome</keyword>
<dbReference type="InterPro" id="IPR009659">
    <property type="entry name" value="DUF1249"/>
</dbReference>
<name>A0ABP9ERQ6_9GAMM</name>
<evidence type="ECO:0008006" key="3">
    <source>
        <dbReference type="Google" id="ProtNLM"/>
    </source>
</evidence>
<sequence>MASRRYAPSLDRLLRLYSRNYRNLSRLLARARRVNGEVAQYRWQHAQQALILQLTVNEQTRYTEVVTVERLAPPLPLVAPARIEIRLYHDALMAEVLTGQHFLRLLPAYPYPNARMQQRDEKFQVNLFLAELLEQFAHREWQLISAREESR</sequence>
<organism evidence="1 2">
    <name type="scientific">Ferrimonas pelagia</name>
    <dbReference type="NCBI Taxonomy" id="1177826"/>
    <lineage>
        <taxon>Bacteria</taxon>
        <taxon>Pseudomonadati</taxon>
        <taxon>Pseudomonadota</taxon>
        <taxon>Gammaproteobacteria</taxon>
        <taxon>Alteromonadales</taxon>
        <taxon>Ferrimonadaceae</taxon>
        <taxon>Ferrimonas</taxon>
    </lineage>
</organism>
<dbReference type="Pfam" id="PF06853">
    <property type="entry name" value="DUF1249"/>
    <property type="match status" value="1"/>
</dbReference>
<dbReference type="PANTHER" id="PTHR38774">
    <property type="entry name" value="CYTOPLASMIC PROTEIN-RELATED"/>
    <property type="match status" value="1"/>
</dbReference>
<accession>A0ABP9ERQ6</accession>
<gene>
    <name evidence="1" type="ORF">GCM10023333_15320</name>
</gene>